<evidence type="ECO:0000313" key="4">
    <source>
        <dbReference type="Proteomes" id="UP000065261"/>
    </source>
</evidence>
<sequence>MSNFKELRIQDISHGVIANTFAVEQPLIDLTSPAIKMINNFTNKIPVRASFETTIEQALKQLSVQPSNFILVTDEQHKLIGIVSSADLQSSKTMIIAQRIGLPRSEVNLHHLMIPLTNLLGVSMQSLSYACIGDALQTMEHHGAMFLLVTTANNEICGLISAREIAKTLQIPVHITPIANSFSEVLESVDHPH</sequence>
<dbReference type="PATRIC" id="fig|1315283.4.peg.2969"/>
<name>A0A0U2V9H7_9GAMM</name>
<evidence type="ECO:0000259" key="2">
    <source>
        <dbReference type="PROSITE" id="PS51371"/>
    </source>
</evidence>
<keyword evidence="1" id="KW-0129">CBS domain</keyword>
<evidence type="ECO:0000256" key="1">
    <source>
        <dbReference type="PROSITE-ProRule" id="PRU00703"/>
    </source>
</evidence>
<reference evidence="3 4" key="1">
    <citation type="submission" date="2015-03" db="EMBL/GenBank/DDBJ databases">
        <authorList>
            <person name="Murphy D."/>
        </authorList>
    </citation>
    <scope>NUCLEOTIDE SEQUENCE [LARGE SCALE GENOMIC DNA]</scope>
    <source>
        <strain evidence="3 4">KMM 520</strain>
    </source>
</reference>
<organism evidence="3">
    <name type="scientific">Pseudoalteromonas translucida KMM 520</name>
    <dbReference type="NCBI Taxonomy" id="1315283"/>
    <lineage>
        <taxon>Bacteria</taxon>
        <taxon>Pseudomonadati</taxon>
        <taxon>Pseudomonadota</taxon>
        <taxon>Gammaproteobacteria</taxon>
        <taxon>Alteromonadales</taxon>
        <taxon>Pseudoalteromonadaceae</taxon>
        <taxon>Pseudoalteromonas</taxon>
    </lineage>
</organism>
<proteinExistence type="predicted"/>
<dbReference type="AlphaFoldDB" id="A0A0U2V9H7"/>
<dbReference type="PROSITE" id="PS51371">
    <property type="entry name" value="CBS"/>
    <property type="match status" value="2"/>
</dbReference>
<dbReference type="EMBL" id="CP011034">
    <property type="protein sequence ID" value="ALS34381.1"/>
    <property type="molecule type" value="Genomic_DNA"/>
</dbReference>
<dbReference type="Proteomes" id="UP000065261">
    <property type="component" value="Chromosome I"/>
</dbReference>
<dbReference type="RefSeq" id="WP_058374347.1">
    <property type="nucleotide sequence ID" value="NZ_CP011034.1"/>
</dbReference>
<gene>
    <name evidence="3" type="ORF">PTRA_a3402</name>
</gene>
<dbReference type="OrthoDB" id="5295117at2"/>
<dbReference type="KEGG" id="ptn:PTRA_a3402"/>
<accession>A0A0U2V9H7</accession>
<feature type="domain" description="CBS" evidence="2">
    <location>
        <begin position="42"/>
        <end position="98"/>
    </location>
</feature>
<feature type="domain" description="CBS" evidence="2">
    <location>
        <begin position="113"/>
        <end position="178"/>
    </location>
</feature>
<evidence type="ECO:0000313" key="3">
    <source>
        <dbReference type="EMBL" id="ALS34381.1"/>
    </source>
</evidence>
<dbReference type="InterPro" id="IPR046342">
    <property type="entry name" value="CBS_dom_sf"/>
</dbReference>
<dbReference type="Gene3D" id="3.10.580.10">
    <property type="entry name" value="CBS-domain"/>
    <property type="match status" value="1"/>
</dbReference>
<dbReference type="Pfam" id="PF00571">
    <property type="entry name" value="CBS"/>
    <property type="match status" value="2"/>
</dbReference>
<protein>
    <recommendedName>
        <fullName evidence="2">CBS domain-containing protein</fullName>
    </recommendedName>
</protein>
<dbReference type="SUPFAM" id="SSF54631">
    <property type="entry name" value="CBS-domain pair"/>
    <property type="match status" value="1"/>
</dbReference>
<dbReference type="InterPro" id="IPR000644">
    <property type="entry name" value="CBS_dom"/>
</dbReference>